<name>A0A0G4FTH7_VITBC</name>
<evidence type="ECO:0000313" key="3">
    <source>
        <dbReference type="Proteomes" id="UP000041254"/>
    </source>
</evidence>
<evidence type="ECO:0000256" key="1">
    <source>
        <dbReference type="SAM" id="MobiDB-lite"/>
    </source>
</evidence>
<dbReference type="VEuPathDB" id="CryptoDB:Vbra_16084"/>
<dbReference type="AlphaFoldDB" id="A0A0G4FTH7"/>
<dbReference type="InParanoid" id="A0A0G4FTH7"/>
<protein>
    <submittedName>
        <fullName evidence="2">Uncharacterized protein</fullName>
    </submittedName>
</protein>
<organism evidence="2 3">
    <name type="scientific">Vitrella brassicaformis (strain CCMP3155)</name>
    <dbReference type="NCBI Taxonomy" id="1169540"/>
    <lineage>
        <taxon>Eukaryota</taxon>
        <taxon>Sar</taxon>
        <taxon>Alveolata</taxon>
        <taxon>Colpodellida</taxon>
        <taxon>Vitrellaceae</taxon>
        <taxon>Vitrella</taxon>
    </lineage>
</organism>
<proteinExistence type="predicted"/>
<keyword evidence="3" id="KW-1185">Reference proteome</keyword>
<feature type="compositionally biased region" description="Basic and acidic residues" evidence="1">
    <location>
        <begin position="383"/>
        <end position="396"/>
    </location>
</feature>
<feature type="compositionally biased region" description="Basic and acidic residues" evidence="1">
    <location>
        <begin position="418"/>
        <end position="431"/>
    </location>
</feature>
<feature type="region of interest" description="Disordered" evidence="1">
    <location>
        <begin position="364"/>
        <end position="448"/>
    </location>
</feature>
<evidence type="ECO:0000313" key="2">
    <source>
        <dbReference type="EMBL" id="CEM17659.1"/>
    </source>
</evidence>
<gene>
    <name evidence="2" type="ORF">Vbra_16084</name>
</gene>
<reference evidence="2 3" key="1">
    <citation type="submission" date="2014-11" db="EMBL/GenBank/DDBJ databases">
        <authorList>
            <person name="Zhu J."/>
            <person name="Qi W."/>
            <person name="Song R."/>
        </authorList>
    </citation>
    <scope>NUCLEOTIDE SEQUENCE [LARGE SCALE GENOMIC DNA]</scope>
</reference>
<dbReference type="EMBL" id="CDMY01000493">
    <property type="protein sequence ID" value="CEM17659.1"/>
    <property type="molecule type" value="Genomic_DNA"/>
</dbReference>
<dbReference type="Proteomes" id="UP000041254">
    <property type="component" value="Unassembled WGS sequence"/>
</dbReference>
<sequence>MRPRVLAHYAHKLSRHTDMQKRAGASIWKDILFQAQAKAADFRPDEIHKLLRALADSKEGSEAVMDDPDVLQCLYRSIFDQVEWCSWTRLAGCLNMFQRLQGLSPAMLAFFTEALSARLDNALTALDPQRCEYDVLVGWLHAGASCGLPMGGLLRVVAESFRERCNELTPRGAITLLRGSSLALLQLHYARKEQHGGTEADAVDGDTDAERLAVEMLQAAVGALNSCAKGGLLTLWETVDLLEALPIIGIAPGELLDAVLTQGVLPRCPYLTHRAVVRIARSLRQLHMANDDVTQALALRAESLVDAFPQADIARVACDLAAMGSKYVPLFREIVGRLHDICPLIDVPTEDELIAAIRSVLNNDNIHPPERQQHTHPPQPDADAEKAAMTETRTQEGEPTQMEAVPDNGQGDEPGDEGALRDAWEDGRGLDHGVTSEATREMYSSATG</sequence>
<accession>A0A0G4FTH7</accession>
<dbReference type="OrthoDB" id="333714at2759"/>